<comment type="subunit">
    <text evidence="7">Homodimer.</text>
</comment>
<dbReference type="EMBL" id="ACBZ01000042">
    <property type="protein sequence ID" value="EEG50133.1"/>
    <property type="molecule type" value="Genomic_DNA"/>
</dbReference>
<dbReference type="InterPro" id="IPR036188">
    <property type="entry name" value="FAD/NAD-bd_sf"/>
</dbReference>
<dbReference type="GO" id="GO:0005737">
    <property type="term" value="C:cytoplasm"/>
    <property type="evidence" value="ECO:0007669"/>
    <property type="project" value="InterPro"/>
</dbReference>
<keyword evidence="4 7" id="KW-0560">Oxidoreductase</keyword>
<evidence type="ECO:0000256" key="8">
    <source>
        <dbReference type="RuleBase" id="RU003881"/>
    </source>
</evidence>
<reference evidence="10 11" key="2">
    <citation type="submission" date="2009-02" db="EMBL/GenBank/DDBJ databases">
        <title>Draft genome sequence of Blautia hydrogenotrophica DSM 10507 (Ruminococcus hydrogenotrophicus DSM 10507).</title>
        <authorList>
            <person name="Sudarsanam P."/>
            <person name="Ley R."/>
            <person name="Guruge J."/>
            <person name="Turnbaugh P.J."/>
            <person name="Mahowald M."/>
            <person name="Liep D."/>
            <person name="Gordon J."/>
        </authorList>
    </citation>
    <scope>NUCLEOTIDE SEQUENCE [LARGE SCALE GENOMIC DNA]</scope>
    <source>
        <strain evidence="11">DSM 10507 / JCM 14656 / S5a33</strain>
    </source>
</reference>
<keyword evidence="5" id="KW-1015">Disulfide bond</keyword>
<dbReference type="NCBIfam" id="TIGR01292">
    <property type="entry name" value="TRX_reduct"/>
    <property type="match status" value="1"/>
</dbReference>
<dbReference type="InterPro" id="IPR023753">
    <property type="entry name" value="FAD/NAD-binding_dom"/>
</dbReference>
<evidence type="ECO:0000256" key="5">
    <source>
        <dbReference type="ARBA" id="ARBA00023157"/>
    </source>
</evidence>
<dbReference type="GO" id="GO:0004791">
    <property type="term" value="F:thioredoxin-disulfide reductase (NADPH) activity"/>
    <property type="evidence" value="ECO:0007669"/>
    <property type="project" value="UniProtKB-UniRule"/>
</dbReference>
<proteinExistence type="inferred from homology"/>
<evidence type="ECO:0000313" key="10">
    <source>
        <dbReference type="EMBL" id="EEG50133.1"/>
    </source>
</evidence>
<dbReference type="PRINTS" id="PR00368">
    <property type="entry name" value="FADPNR"/>
</dbReference>
<protein>
    <recommendedName>
        <fullName evidence="7">Thioredoxin reductase</fullName>
        <ecNumber evidence="7">1.8.1.9</ecNumber>
    </recommendedName>
</protein>
<evidence type="ECO:0000256" key="3">
    <source>
        <dbReference type="ARBA" id="ARBA00022827"/>
    </source>
</evidence>
<keyword evidence="11" id="KW-1185">Reference proteome</keyword>
<dbReference type="RefSeq" id="WP_005946614.1">
    <property type="nucleotide sequence ID" value="NZ_CP136423.1"/>
</dbReference>
<dbReference type="GeneID" id="86820301"/>
<dbReference type="eggNOG" id="COG0492">
    <property type="taxonomic scope" value="Bacteria"/>
</dbReference>
<dbReference type="InterPro" id="IPR050097">
    <property type="entry name" value="Ferredoxin-NADP_redctase_2"/>
</dbReference>
<dbReference type="InterPro" id="IPR008255">
    <property type="entry name" value="Pyr_nucl-diS_OxRdtase_2_AS"/>
</dbReference>
<accession>C0CJB9</accession>
<evidence type="ECO:0000256" key="7">
    <source>
        <dbReference type="RuleBase" id="RU003880"/>
    </source>
</evidence>
<dbReference type="EC" id="1.8.1.9" evidence="7"/>
<reference evidence="10 11" key="1">
    <citation type="submission" date="2009-01" db="EMBL/GenBank/DDBJ databases">
        <authorList>
            <person name="Fulton L."/>
            <person name="Clifton S."/>
            <person name="Fulton B."/>
            <person name="Xu J."/>
            <person name="Minx P."/>
            <person name="Pepin K.H."/>
            <person name="Johnson M."/>
            <person name="Bhonagiri V."/>
            <person name="Nash W.E."/>
            <person name="Mardis E.R."/>
            <person name="Wilson R.K."/>
        </authorList>
    </citation>
    <scope>NUCLEOTIDE SEQUENCE [LARGE SCALE GENOMIC DNA]</scope>
    <source>
        <strain evidence="11">DSM 10507 / JCM 14656 / S5a33</strain>
    </source>
</reference>
<evidence type="ECO:0000256" key="2">
    <source>
        <dbReference type="ARBA" id="ARBA00022630"/>
    </source>
</evidence>
<feature type="domain" description="FAD/NAD(P)-binding" evidence="9">
    <location>
        <begin position="6"/>
        <end position="294"/>
    </location>
</feature>
<dbReference type="AlphaFoldDB" id="C0CJB9"/>
<dbReference type="Pfam" id="PF07992">
    <property type="entry name" value="Pyr_redox_2"/>
    <property type="match status" value="1"/>
</dbReference>
<dbReference type="Proteomes" id="UP000003100">
    <property type="component" value="Unassembled WGS sequence"/>
</dbReference>
<dbReference type="SUPFAM" id="SSF51905">
    <property type="entry name" value="FAD/NAD(P)-binding domain"/>
    <property type="match status" value="1"/>
</dbReference>
<keyword evidence="6 7" id="KW-0676">Redox-active center</keyword>
<evidence type="ECO:0000259" key="9">
    <source>
        <dbReference type="Pfam" id="PF07992"/>
    </source>
</evidence>
<organism evidence="10 11">
    <name type="scientific">Blautia hydrogenotrophica (strain DSM 10507 / JCM 14656 / S5a33)</name>
    <name type="common">Ruminococcus hydrogenotrophicus</name>
    <dbReference type="NCBI Taxonomy" id="476272"/>
    <lineage>
        <taxon>Bacteria</taxon>
        <taxon>Bacillati</taxon>
        <taxon>Bacillota</taxon>
        <taxon>Clostridia</taxon>
        <taxon>Lachnospirales</taxon>
        <taxon>Lachnospiraceae</taxon>
        <taxon>Blautia</taxon>
    </lineage>
</organism>
<gene>
    <name evidence="10" type="ORF">RUMHYD_00937</name>
</gene>
<comment type="catalytic activity">
    <reaction evidence="7">
        <text>[thioredoxin]-dithiol + NADP(+) = [thioredoxin]-disulfide + NADPH + H(+)</text>
        <dbReference type="Rhea" id="RHEA:20345"/>
        <dbReference type="Rhea" id="RHEA-COMP:10698"/>
        <dbReference type="Rhea" id="RHEA-COMP:10700"/>
        <dbReference type="ChEBI" id="CHEBI:15378"/>
        <dbReference type="ChEBI" id="CHEBI:29950"/>
        <dbReference type="ChEBI" id="CHEBI:50058"/>
        <dbReference type="ChEBI" id="CHEBI:57783"/>
        <dbReference type="ChEBI" id="CHEBI:58349"/>
        <dbReference type="EC" id="1.8.1.9"/>
    </reaction>
</comment>
<name>C0CJB9_BLAHS</name>
<evidence type="ECO:0000256" key="1">
    <source>
        <dbReference type="ARBA" id="ARBA00009333"/>
    </source>
</evidence>
<keyword evidence="8" id="KW-0521">NADP</keyword>
<dbReference type="Gene3D" id="3.50.50.60">
    <property type="entry name" value="FAD/NAD(P)-binding domain"/>
    <property type="match status" value="2"/>
</dbReference>
<evidence type="ECO:0000256" key="4">
    <source>
        <dbReference type="ARBA" id="ARBA00023002"/>
    </source>
</evidence>
<dbReference type="HOGENOM" id="CLU_031864_5_3_9"/>
<comment type="cofactor">
    <cofactor evidence="8">
        <name>FAD</name>
        <dbReference type="ChEBI" id="CHEBI:57692"/>
    </cofactor>
    <text evidence="8">Binds 1 FAD per subunit.</text>
</comment>
<dbReference type="PATRIC" id="fig|476272.21.peg.2285"/>
<dbReference type="InterPro" id="IPR005982">
    <property type="entry name" value="Thioredox_Rdtase"/>
</dbReference>
<evidence type="ECO:0000313" key="11">
    <source>
        <dbReference type="Proteomes" id="UP000003100"/>
    </source>
</evidence>
<sequence>MDEKIYDLIIVGAGPAGLTAAIYALRAGLHTLLLEKNFVSGGQTASTYEVDNYPGLPGISGAEFGQKIRSHADQLGLVSERVNVKEIHVEEDGTKVIRTRKKDFQARTVLLAVGARHRLLGAKGEERLSGMGISYCATCDGAFYKDQTVAVVGGGNVAVEDAIFLAKICKMVYVVHRRDQLRADDILQKRLFQFPNVVFCWNQVCEEIQGEEQVEAILLKNVKDGSSQRVKVDGVFVAVGIHPNSEPYQGLVNMDEGGYIVAGEDGKTNMPGIFAAGDVRTKKLRQIITAASDGANAVSSVQDYLSRL</sequence>
<dbReference type="PRINTS" id="PR00469">
    <property type="entry name" value="PNDRDTASEII"/>
</dbReference>
<comment type="similarity">
    <text evidence="1 7">Belongs to the class-II pyridine nucleotide-disulfide oxidoreductase family.</text>
</comment>
<dbReference type="PANTHER" id="PTHR48105">
    <property type="entry name" value="THIOREDOXIN REDUCTASE 1-RELATED-RELATED"/>
    <property type="match status" value="1"/>
</dbReference>
<keyword evidence="2 7" id="KW-0285">Flavoprotein</keyword>
<keyword evidence="3 7" id="KW-0274">FAD</keyword>
<evidence type="ECO:0000256" key="6">
    <source>
        <dbReference type="ARBA" id="ARBA00023284"/>
    </source>
</evidence>
<dbReference type="GO" id="GO:0019430">
    <property type="term" value="P:removal of superoxide radicals"/>
    <property type="evidence" value="ECO:0007669"/>
    <property type="project" value="UniProtKB-UniRule"/>
</dbReference>
<dbReference type="PROSITE" id="PS00573">
    <property type="entry name" value="PYRIDINE_REDOX_2"/>
    <property type="match status" value="1"/>
</dbReference>